<feature type="non-terminal residue" evidence="2">
    <location>
        <position position="1"/>
    </location>
</feature>
<evidence type="ECO:0000313" key="3">
    <source>
        <dbReference type="Proteomes" id="UP000557268"/>
    </source>
</evidence>
<organism evidence="2 3">
    <name type="scientific">Hylia prasina</name>
    <name type="common">green hylia</name>
    <dbReference type="NCBI Taxonomy" id="208073"/>
    <lineage>
        <taxon>Eukaryota</taxon>
        <taxon>Metazoa</taxon>
        <taxon>Chordata</taxon>
        <taxon>Craniata</taxon>
        <taxon>Vertebrata</taxon>
        <taxon>Euteleostomi</taxon>
        <taxon>Archelosauria</taxon>
        <taxon>Archosauria</taxon>
        <taxon>Dinosauria</taxon>
        <taxon>Saurischia</taxon>
        <taxon>Theropoda</taxon>
        <taxon>Coelurosauria</taxon>
        <taxon>Aves</taxon>
        <taxon>Neognathae</taxon>
        <taxon>Neoaves</taxon>
        <taxon>Telluraves</taxon>
        <taxon>Australaves</taxon>
        <taxon>Passeriformes</taxon>
        <taxon>Sylvioidea</taxon>
        <taxon>Sylviidae</taxon>
        <taxon>Acrocephalinae</taxon>
        <taxon>Hylia</taxon>
    </lineage>
</organism>
<feature type="domain" description="Reverse transcriptase" evidence="1">
    <location>
        <begin position="1"/>
        <end position="132"/>
    </location>
</feature>
<proteinExistence type="predicted"/>
<feature type="non-terminal residue" evidence="2">
    <location>
        <position position="132"/>
    </location>
</feature>
<dbReference type="AlphaFoldDB" id="A0A7K5VWD3"/>
<reference evidence="2 3" key="1">
    <citation type="submission" date="2019-09" db="EMBL/GenBank/DDBJ databases">
        <title>Bird 10,000 Genomes (B10K) Project - Family phase.</title>
        <authorList>
            <person name="Zhang G."/>
        </authorList>
    </citation>
    <scope>NUCLEOTIDE SEQUENCE [LARGE SCALE GENOMIC DNA]</scope>
    <source>
        <strain evidence="2">B10K-DU-001-70</strain>
        <tissue evidence="2">Muscle</tissue>
    </source>
</reference>
<dbReference type="PANTHER" id="PTHR47027">
    <property type="entry name" value="REVERSE TRANSCRIPTASE DOMAIN-CONTAINING PROTEIN"/>
    <property type="match status" value="1"/>
</dbReference>
<accession>A0A7K5VWD3</accession>
<sequence length="132" mass="14815">KALGTICHQHIITGLEQRGVHPHVIHPVSKMYKNITMYIDTKREKTDPIKILTGVKQGDTMSLVLFNLEFDPLLCKLETEGQGFQRGGLKITARAFADDLVLLSNSWDGMHSNIKILETFCELTGLHTQGEK</sequence>
<dbReference type="Proteomes" id="UP000557268">
    <property type="component" value="Unassembled WGS sequence"/>
</dbReference>
<comment type="caution">
    <text evidence="2">The sequence shown here is derived from an EMBL/GenBank/DDBJ whole genome shotgun (WGS) entry which is preliminary data.</text>
</comment>
<protein>
    <submittedName>
        <fullName evidence="2">PO21 protein</fullName>
    </submittedName>
</protein>
<dbReference type="Pfam" id="PF00078">
    <property type="entry name" value="RVT_1"/>
    <property type="match status" value="1"/>
</dbReference>
<evidence type="ECO:0000313" key="2">
    <source>
        <dbReference type="EMBL" id="NWU33170.1"/>
    </source>
</evidence>
<dbReference type="PROSITE" id="PS50878">
    <property type="entry name" value="RT_POL"/>
    <property type="match status" value="1"/>
</dbReference>
<evidence type="ECO:0000259" key="1">
    <source>
        <dbReference type="PROSITE" id="PS50878"/>
    </source>
</evidence>
<name>A0A7K5VWD3_9SYLV</name>
<dbReference type="PANTHER" id="PTHR47027:SF20">
    <property type="entry name" value="REVERSE TRANSCRIPTASE-LIKE PROTEIN WITH RNA-DIRECTED DNA POLYMERASE DOMAIN"/>
    <property type="match status" value="1"/>
</dbReference>
<gene>
    <name evidence="2" type="primary">Po21_0</name>
    <name evidence="2" type="ORF">HYLPRA_R15050</name>
</gene>
<keyword evidence="3" id="KW-1185">Reference proteome</keyword>
<dbReference type="EMBL" id="VYXD01000443">
    <property type="protein sequence ID" value="NWU33170.1"/>
    <property type="molecule type" value="Genomic_DNA"/>
</dbReference>
<dbReference type="InterPro" id="IPR000477">
    <property type="entry name" value="RT_dom"/>
</dbReference>